<organism evidence="2 3">
    <name type="scientific">Candidatus Ozemobacter sibiricus</name>
    <dbReference type="NCBI Taxonomy" id="2268124"/>
    <lineage>
        <taxon>Bacteria</taxon>
        <taxon>Candidatus Ozemobacteria</taxon>
        <taxon>Candidatus Ozemobacterales</taxon>
        <taxon>Candidatus Ozemobacteraceae</taxon>
        <taxon>Candidatus Ozemobacter</taxon>
    </lineage>
</organism>
<dbReference type="Proteomes" id="UP000252355">
    <property type="component" value="Unassembled WGS sequence"/>
</dbReference>
<dbReference type="InterPro" id="IPR016024">
    <property type="entry name" value="ARM-type_fold"/>
</dbReference>
<feature type="compositionally biased region" description="Pro residues" evidence="1">
    <location>
        <begin position="381"/>
        <end position="391"/>
    </location>
</feature>
<protein>
    <recommendedName>
        <fullName evidence="4">HEAT repeat domain-containing protein</fullName>
    </recommendedName>
</protein>
<gene>
    <name evidence="2" type="ORF">OZSIB_3744</name>
</gene>
<dbReference type="Pfam" id="PF13646">
    <property type="entry name" value="HEAT_2"/>
    <property type="match status" value="1"/>
</dbReference>
<sequence length="542" mass="57396">MQIEQVIAALVADFRGADPAGRFAALARWESLEWTEAALAAWRSAVAAEPDPACRAVLQRLTARLDRNRPRVSPGRLVREIEALLEDPARDELSLVLALQEVTVVEAPLVALSLRAAGWTSSLSAPALPFVLRFFQSFGSYEDAKALEELCRHPDPRVLGAAIEALERIHPESLKDLIVPLLINPVPGIRSRAVRLLYRWDPQEALRHFEALLFSEDPAERAAALTHAVFFPYPSIGEILLRFLGREEDPELLRQAGALVAANPTLEAAPRLADLRRARSGAARELLDGILQAVAQSLVVAGLIRETPSAYLARLVGDAPLPADGAGVAKPNLATAPSLAGAARSGSGESPMVKAGEASRAGSSAAAHAEAKAASAELPAAPRPVPAPASPPYALAAIQEMRRRQARRPAPGAAAGDTPGRAWFLRGGVAVLLAGVIWLAWMGWPGRGPGGRESSPVVDRSETTPSSVSARGPEVWLEGTILLLDPSGQGILVRADRPEPGKVFVQGFGAKGLAGLVKGGRFAGRVRIVGKERLTTIADLVP</sequence>
<evidence type="ECO:0000313" key="3">
    <source>
        <dbReference type="Proteomes" id="UP000252355"/>
    </source>
</evidence>
<proteinExistence type="predicted"/>
<dbReference type="EMBL" id="QOQW01000039">
    <property type="protein sequence ID" value="RCK75305.1"/>
    <property type="molecule type" value="Genomic_DNA"/>
</dbReference>
<accession>A0A367ZB01</accession>
<comment type="caution">
    <text evidence="2">The sequence shown here is derived from an EMBL/GenBank/DDBJ whole genome shotgun (WGS) entry which is preliminary data.</text>
</comment>
<reference evidence="2 3" key="1">
    <citation type="submission" date="2018-05" db="EMBL/GenBank/DDBJ databases">
        <title>A metagenomic window into the 2 km-deep terrestrial subsurface aquifer revealed taxonomically and functionally diverse microbial community comprising novel uncultured bacterial lineages.</title>
        <authorList>
            <person name="Kadnikov V.V."/>
            <person name="Mardanov A.V."/>
            <person name="Beletsky A.V."/>
            <person name="Banks D."/>
            <person name="Pimenov N.V."/>
            <person name="Frank Y.A."/>
            <person name="Karnachuk O.V."/>
            <person name="Ravin N.V."/>
        </authorList>
    </citation>
    <scope>NUCLEOTIDE SEQUENCE [LARGE SCALE GENOMIC DNA]</scope>
    <source>
        <strain evidence="2">BY5</strain>
    </source>
</reference>
<feature type="compositionally biased region" description="Low complexity" evidence="1">
    <location>
        <begin position="354"/>
        <end position="380"/>
    </location>
</feature>
<dbReference type="SUPFAM" id="SSF48371">
    <property type="entry name" value="ARM repeat"/>
    <property type="match status" value="1"/>
</dbReference>
<name>A0A367ZB01_9BACT</name>
<feature type="region of interest" description="Disordered" evidence="1">
    <location>
        <begin position="339"/>
        <end position="391"/>
    </location>
</feature>
<evidence type="ECO:0008006" key="4">
    <source>
        <dbReference type="Google" id="ProtNLM"/>
    </source>
</evidence>
<evidence type="ECO:0000313" key="2">
    <source>
        <dbReference type="EMBL" id="RCK75305.1"/>
    </source>
</evidence>
<evidence type="ECO:0000256" key="1">
    <source>
        <dbReference type="SAM" id="MobiDB-lite"/>
    </source>
</evidence>
<dbReference type="AlphaFoldDB" id="A0A367ZB01"/>
<dbReference type="InterPro" id="IPR011989">
    <property type="entry name" value="ARM-like"/>
</dbReference>
<dbReference type="Gene3D" id="1.25.10.10">
    <property type="entry name" value="Leucine-rich Repeat Variant"/>
    <property type="match status" value="1"/>
</dbReference>
<feature type="region of interest" description="Disordered" evidence="1">
    <location>
        <begin position="449"/>
        <end position="470"/>
    </location>
</feature>